<protein>
    <submittedName>
        <fullName evidence="2">YdcF family protein</fullName>
    </submittedName>
</protein>
<dbReference type="GO" id="GO:0043164">
    <property type="term" value="P:Gram-negative-bacterium-type cell wall biogenesis"/>
    <property type="evidence" value="ECO:0007669"/>
    <property type="project" value="TreeGrafter"/>
</dbReference>
<reference evidence="2 3" key="1">
    <citation type="submission" date="2019-12" db="EMBL/GenBank/DDBJ databases">
        <title>Salinicoccus cyprini sp. nov., isolated from gastro-intestinal tract of mirror carp, Cyprinus carpio var. specularis, collected from Gobind Sagar Reservoir, Himachal Pradesh, India.</title>
        <authorList>
            <person name="Talwar C."/>
            <person name="Singh A.K."/>
            <person name="Lal R."/>
            <person name="Negi R.K."/>
        </authorList>
    </citation>
    <scope>NUCLEOTIDE SEQUENCE [LARGE SCALE GENOMIC DNA]</scope>
    <source>
        <strain evidence="2 3">J-82</strain>
    </source>
</reference>
<accession>A0A6N8U3J9</accession>
<evidence type="ECO:0000313" key="2">
    <source>
        <dbReference type="EMBL" id="MXQ51005.1"/>
    </source>
</evidence>
<name>A0A6N8U3J9_9STAP</name>
<dbReference type="OrthoDB" id="9782395at2"/>
<keyword evidence="3" id="KW-1185">Reference proteome</keyword>
<dbReference type="GO" id="GO:0000270">
    <property type="term" value="P:peptidoglycan metabolic process"/>
    <property type="evidence" value="ECO:0007669"/>
    <property type="project" value="TreeGrafter"/>
</dbReference>
<proteinExistence type="predicted"/>
<organism evidence="2 3">
    <name type="scientific">Salinicoccus hispanicus</name>
    <dbReference type="NCBI Taxonomy" id="157225"/>
    <lineage>
        <taxon>Bacteria</taxon>
        <taxon>Bacillati</taxon>
        <taxon>Bacillota</taxon>
        <taxon>Bacilli</taxon>
        <taxon>Bacillales</taxon>
        <taxon>Staphylococcaceae</taxon>
        <taxon>Salinicoccus</taxon>
    </lineage>
</organism>
<gene>
    <name evidence="2" type="ORF">GQ671_06945</name>
</gene>
<feature type="domain" description="DUF218" evidence="1">
    <location>
        <begin position="37"/>
        <end position="143"/>
    </location>
</feature>
<comment type="caution">
    <text evidence="2">The sequence shown here is derived from an EMBL/GenBank/DDBJ whole genome shotgun (WGS) entry which is preliminary data.</text>
</comment>
<dbReference type="Pfam" id="PF02698">
    <property type="entry name" value="DUF218"/>
    <property type="match status" value="1"/>
</dbReference>
<dbReference type="Gene3D" id="3.40.50.620">
    <property type="entry name" value="HUPs"/>
    <property type="match status" value="1"/>
</dbReference>
<sequence length="189" mass="21512">MKIRIIIIVVCIALMLVVLSLIESFSHNYSDAPVESDLIVMLGGGDEARMQKAAQLYLDGYADQVLITPVVESEESTQSSALAMEYGISEEALILEDEAISTYTNATITIDIMEDRGMDSALIVTSDYHIKRSKYIYDKLNDGSFEFKYISALSEQDGRWHEGSDAFYIWSSEYIKMWVYRMGIYWFSE</sequence>
<dbReference type="InterPro" id="IPR003848">
    <property type="entry name" value="DUF218"/>
</dbReference>
<evidence type="ECO:0000259" key="1">
    <source>
        <dbReference type="Pfam" id="PF02698"/>
    </source>
</evidence>
<dbReference type="InterPro" id="IPR014729">
    <property type="entry name" value="Rossmann-like_a/b/a_fold"/>
</dbReference>
<dbReference type="InterPro" id="IPR051599">
    <property type="entry name" value="Cell_Envelope_Assoc"/>
</dbReference>
<dbReference type="GO" id="GO:0005886">
    <property type="term" value="C:plasma membrane"/>
    <property type="evidence" value="ECO:0007669"/>
    <property type="project" value="TreeGrafter"/>
</dbReference>
<dbReference type="PANTHER" id="PTHR30336">
    <property type="entry name" value="INNER MEMBRANE PROTEIN, PROBABLE PERMEASE"/>
    <property type="match status" value="1"/>
</dbReference>
<dbReference type="PANTHER" id="PTHR30336:SF4">
    <property type="entry name" value="ENVELOPE BIOGENESIS FACTOR ELYC"/>
    <property type="match status" value="1"/>
</dbReference>
<dbReference type="Proteomes" id="UP000436284">
    <property type="component" value="Unassembled WGS sequence"/>
</dbReference>
<evidence type="ECO:0000313" key="3">
    <source>
        <dbReference type="Proteomes" id="UP000436284"/>
    </source>
</evidence>
<dbReference type="AlphaFoldDB" id="A0A6N8U3J9"/>
<dbReference type="EMBL" id="WUUK01000002">
    <property type="protein sequence ID" value="MXQ51005.1"/>
    <property type="molecule type" value="Genomic_DNA"/>
</dbReference>
<dbReference type="RefSeq" id="WP_160654661.1">
    <property type="nucleotide sequence ID" value="NZ_JBHRWU010000001.1"/>
</dbReference>
<dbReference type="CDD" id="cd06259">
    <property type="entry name" value="YdcF-like"/>
    <property type="match status" value="1"/>
</dbReference>